<proteinExistence type="predicted"/>
<keyword evidence="3" id="KW-1185">Reference proteome</keyword>
<dbReference type="InterPro" id="IPR021352">
    <property type="entry name" value="DUF2971"/>
</dbReference>
<evidence type="ECO:0000313" key="3">
    <source>
        <dbReference type="Proteomes" id="UP000002742"/>
    </source>
</evidence>
<dbReference type="AlphaFoldDB" id="C6WUQ7"/>
<evidence type="ECO:0000256" key="1">
    <source>
        <dbReference type="SAM" id="MobiDB-lite"/>
    </source>
</evidence>
<evidence type="ECO:0000313" key="2">
    <source>
        <dbReference type="EMBL" id="ACT47656.1"/>
    </source>
</evidence>
<feature type="region of interest" description="Disordered" evidence="1">
    <location>
        <begin position="214"/>
        <end position="237"/>
    </location>
</feature>
<gene>
    <name evidence="2" type="ordered locus">Mmol_0746</name>
</gene>
<dbReference type="STRING" id="583345.Mmol_0746"/>
<dbReference type="EMBL" id="CP001672">
    <property type="protein sequence ID" value="ACT47656.1"/>
    <property type="molecule type" value="Genomic_DNA"/>
</dbReference>
<reference evidence="3" key="1">
    <citation type="submission" date="2009-07" db="EMBL/GenBank/DDBJ databases">
        <title>Complete sequence of Methylotenera mobilis JLW8.</title>
        <authorList>
            <consortium name="US DOE Joint Genome Institute"/>
            <person name="Lucas S."/>
            <person name="Copeland A."/>
            <person name="Lapidus A."/>
            <person name="Glavina del Rio T."/>
            <person name="Tice H."/>
            <person name="Bruce D."/>
            <person name="Goodwin L."/>
            <person name="Pitluck S."/>
            <person name="LaButti K.M."/>
            <person name="Clum A."/>
            <person name="Larimer F."/>
            <person name="Land M."/>
            <person name="Hauser L."/>
            <person name="Kyrpides N."/>
            <person name="Mikhailova N."/>
            <person name="Kayluzhnaya M."/>
            <person name="Chistoserdova L."/>
        </authorList>
    </citation>
    <scope>NUCLEOTIDE SEQUENCE [LARGE SCALE GENOMIC DNA]</scope>
    <source>
        <strain evidence="3">JLW8 / ATCC BAA-1282 / DSM 17540</strain>
    </source>
</reference>
<dbReference type="eggNOG" id="ENOG5031W6X">
    <property type="taxonomic scope" value="Bacteria"/>
</dbReference>
<evidence type="ECO:0008006" key="4">
    <source>
        <dbReference type="Google" id="ProtNLM"/>
    </source>
</evidence>
<dbReference type="Pfam" id="PF11185">
    <property type="entry name" value="DUF2971"/>
    <property type="match status" value="1"/>
</dbReference>
<dbReference type="KEGG" id="mmb:Mmol_0746"/>
<protein>
    <recommendedName>
        <fullName evidence="4">DUF2971 domain-containing protein</fullName>
    </recommendedName>
</protein>
<sequence length="237" mass="27407">MRVYYLSSAPFALSNLSLKRLKISRFSDLNDPFELLAANLENLEHRMAFAAMKTQLNETKGLICFSRTWSNPLLWGHYAEKHTGIALGFDVPDQLLSQVLYTSQRVRIDVDSKTKRPKLDEALVNRLLRTKFVDWKYEDEYRLFVQLDPATKESGLFFQDFSEDLRLAEVVLGPKCELPIDRVRSLLQNDLPHVKVLKARMAFRTFRVTEDRSFRRGASGAQPINPSAQRDEAAQRR</sequence>
<dbReference type="OrthoDB" id="4119964at2"/>
<organism evidence="2 3">
    <name type="scientific">Methylotenera mobilis (strain JLW8 / ATCC BAA-1282 / DSM 17540)</name>
    <dbReference type="NCBI Taxonomy" id="583345"/>
    <lineage>
        <taxon>Bacteria</taxon>
        <taxon>Pseudomonadati</taxon>
        <taxon>Pseudomonadota</taxon>
        <taxon>Betaproteobacteria</taxon>
        <taxon>Nitrosomonadales</taxon>
        <taxon>Methylophilaceae</taxon>
        <taxon>Methylotenera</taxon>
    </lineage>
</organism>
<dbReference type="Proteomes" id="UP000002742">
    <property type="component" value="Chromosome"/>
</dbReference>
<name>C6WUQ7_METML</name>
<accession>C6WUQ7</accession>
<dbReference type="HOGENOM" id="CLU_050666_3_2_4"/>
<reference evidence="2 3" key="2">
    <citation type="journal article" date="2011" name="J. Bacteriol.">
        <title>Genomes of three methylotrophs from a single niche uncover genetic and metabolic divergence of Methylophilaceae.</title>
        <authorList>
            <person name="Lapidus A."/>
            <person name="Clum A."/>
            <person name="Labutti K."/>
            <person name="Kaluzhnaya M.G."/>
            <person name="Lim S."/>
            <person name="Beck D.A."/>
            <person name="Glavina Del Rio T."/>
            <person name="Nolan M."/>
            <person name="Mavromatis K."/>
            <person name="Huntemann M."/>
            <person name="Lucas S."/>
            <person name="Lidstrom M.E."/>
            <person name="Ivanova N."/>
            <person name="Chistoserdova L."/>
        </authorList>
    </citation>
    <scope>NUCLEOTIDE SEQUENCE [LARGE SCALE GENOMIC DNA]</scope>
    <source>
        <strain evidence="3">JLW8 / ATCC BAA-1282 / DSM 17540</strain>
    </source>
</reference>